<evidence type="ECO:0000313" key="3">
    <source>
        <dbReference type="Proteomes" id="UP000276776"/>
    </source>
</evidence>
<reference evidence="4" key="1">
    <citation type="submission" date="2017-02" db="UniProtKB">
        <authorList>
            <consortium name="WormBaseParasite"/>
        </authorList>
    </citation>
    <scope>IDENTIFICATION</scope>
</reference>
<dbReference type="AlphaFoldDB" id="A0A0N5D249"/>
<accession>A0A0N5D249</accession>
<dbReference type="EMBL" id="UYYF01004459">
    <property type="protein sequence ID" value="VDN04340.1"/>
    <property type="molecule type" value="Genomic_DNA"/>
</dbReference>
<name>A0A0N5D249_THECL</name>
<feature type="region of interest" description="Disordered" evidence="1">
    <location>
        <begin position="230"/>
        <end position="252"/>
    </location>
</feature>
<proteinExistence type="predicted"/>
<dbReference type="Proteomes" id="UP000276776">
    <property type="component" value="Unassembled WGS sequence"/>
</dbReference>
<protein>
    <submittedName>
        <fullName evidence="4">Peroxin-19</fullName>
    </submittedName>
</protein>
<feature type="compositionally biased region" description="Basic and acidic residues" evidence="1">
    <location>
        <begin position="239"/>
        <end position="252"/>
    </location>
</feature>
<evidence type="ECO:0000313" key="4">
    <source>
        <dbReference type="WBParaSite" id="TCLT_0000694501-mRNA-1"/>
    </source>
</evidence>
<evidence type="ECO:0000313" key="2">
    <source>
        <dbReference type="EMBL" id="VDN04340.1"/>
    </source>
</evidence>
<evidence type="ECO:0000256" key="1">
    <source>
        <dbReference type="SAM" id="MobiDB-lite"/>
    </source>
</evidence>
<sequence>MELNMQNMVEELLTMVEASYRDPFEEFLNDLMKASDNSQQESPENVVPIFPDDNTANLVKDKAEKEEDTVDRFLKAIVNMSSNEIAGELSENLIKMMSDPTENLLRSLEELSFREKSDQDNNNSSLNDLLKETHWVDTQKRSWKNATKKLPEDRLKTMMEDTAEFGEVPLSADSLQKLTEDAIGISSEDDSDDSINVLMYDVPSEDLWKEWTKLPAYESSEEIMNESFLSDASTEAELEESKGSEEDVTKTLSDDTLITMEKKNSVSCQVRESSRKLLDKPYSQEIHCSRRIVMNEAIC</sequence>
<dbReference type="WBParaSite" id="TCLT_0000694501-mRNA-1">
    <property type="protein sequence ID" value="TCLT_0000694501-mRNA-1"/>
    <property type="gene ID" value="TCLT_0000694501"/>
</dbReference>
<organism evidence="4">
    <name type="scientific">Thelazia callipaeda</name>
    <name type="common">Oriental eyeworm</name>
    <name type="synonym">Parasitic nematode</name>
    <dbReference type="NCBI Taxonomy" id="103827"/>
    <lineage>
        <taxon>Eukaryota</taxon>
        <taxon>Metazoa</taxon>
        <taxon>Ecdysozoa</taxon>
        <taxon>Nematoda</taxon>
        <taxon>Chromadorea</taxon>
        <taxon>Rhabditida</taxon>
        <taxon>Spirurina</taxon>
        <taxon>Spiruromorpha</taxon>
        <taxon>Thelazioidea</taxon>
        <taxon>Thelaziidae</taxon>
        <taxon>Thelazia</taxon>
    </lineage>
</organism>
<gene>
    <name evidence="2" type="ORF">TCLT_LOCUS6934</name>
</gene>
<keyword evidence="3" id="KW-1185">Reference proteome</keyword>
<reference evidence="2 3" key="2">
    <citation type="submission" date="2018-11" db="EMBL/GenBank/DDBJ databases">
        <authorList>
            <consortium name="Pathogen Informatics"/>
        </authorList>
    </citation>
    <scope>NUCLEOTIDE SEQUENCE [LARGE SCALE GENOMIC DNA]</scope>
</reference>